<organism evidence="3 4">
    <name type="scientific">Parascedosporium putredinis</name>
    <dbReference type="NCBI Taxonomy" id="1442378"/>
    <lineage>
        <taxon>Eukaryota</taxon>
        <taxon>Fungi</taxon>
        <taxon>Dikarya</taxon>
        <taxon>Ascomycota</taxon>
        <taxon>Pezizomycotina</taxon>
        <taxon>Sordariomycetes</taxon>
        <taxon>Hypocreomycetidae</taxon>
        <taxon>Microascales</taxon>
        <taxon>Microascaceae</taxon>
        <taxon>Parascedosporium</taxon>
    </lineage>
</organism>
<dbReference type="GO" id="GO:0042134">
    <property type="term" value="F:rRNA primary transcript binding"/>
    <property type="evidence" value="ECO:0007669"/>
    <property type="project" value="InterPro"/>
</dbReference>
<dbReference type="OrthoDB" id="5414547at2759"/>
<dbReference type="AlphaFoldDB" id="A0A9P1GXI4"/>
<dbReference type="GO" id="GO:0000172">
    <property type="term" value="C:ribonuclease MRP complex"/>
    <property type="evidence" value="ECO:0007669"/>
    <property type="project" value="InterPro"/>
</dbReference>
<keyword evidence="4" id="KW-1185">Reference proteome</keyword>
<dbReference type="EMBL" id="CALLCH030000002">
    <property type="protein sequence ID" value="CAI4211730.1"/>
    <property type="molecule type" value="Genomic_DNA"/>
</dbReference>
<reference evidence="3" key="1">
    <citation type="submission" date="2022-11" db="EMBL/GenBank/DDBJ databases">
        <authorList>
            <person name="Scott C."/>
            <person name="Bruce N."/>
        </authorList>
    </citation>
    <scope>NUCLEOTIDE SEQUENCE</scope>
</reference>
<dbReference type="Pfam" id="PF20945">
    <property type="entry name" value="RMP1"/>
    <property type="match status" value="1"/>
</dbReference>
<dbReference type="Proteomes" id="UP000838763">
    <property type="component" value="Unassembled WGS sequence"/>
</dbReference>
<evidence type="ECO:0000313" key="4">
    <source>
        <dbReference type="Proteomes" id="UP000838763"/>
    </source>
</evidence>
<protein>
    <recommendedName>
        <fullName evidence="2">RNase MRP protein 1 RNA binding domain-containing protein</fullName>
    </recommendedName>
</protein>
<comment type="caution">
    <text evidence="3">The sequence shown here is derived from an EMBL/GenBank/DDBJ whole genome shotgun (WGS) entry which is preliminary data.</text>
</comment>
<evidence type="ECO:0000256" key="1">
    <source>
        <dbReference type="SAM" id="MobiDB-lite"/>
    </source>
</evidence>
<proteinExistence type="predicted"/>
<feature type="region of interest" description="Disordered" evidence="1">
    <location>
        <begin position="112"/>
        <end position="153"/>
    </location>
</feature>
<dbReference type="PANTHER" id="PTHR37792:SF1">
    <property type="entry name" value="RIBONUCLEASE MRP PROTEIN SUBUNIT RMP1"/>
    <property type="match status" value="1"/>
</dbReference>
<dbReference type="InterPro" id="IPR047205">
    <property type="entry name" value="RMP1"/>
</dbReference>
<accession>A0A9P1GXI4</accession>
<evidence type="ECO:0000259" key="2">
    <source>
        <dbReference type="Pfam" id="PF20945"/>
    </source>
</evidence>
<dbReference type="InterPro" id="IPR047204">
    <property type="entry name" value="RMP1_RBD"/>
</dbReference>
<name>A0A9P1GXI4_9PEZI</name>
<evidence type="ECO:0000313" key="3">
    <source>
        <dbReference type="EMBL" id="CAI4211730.1"/>
    </source>
</evidence>
<dbReference type="GO" id="GO:0000466">
    <property type="term" value="P:maturation of 5.8S rRNA from tricistronic rRNA transcript (SSU-rRNA, 5.8S rRNA, LSU-rRNA)"/>
    <property type="evidence" value="ECO:0007669"/>
    <property type="project" value="TreeGrafter"/>
</dbReference>
<feature type="domain" description="RNase MRP protein 1 RNA binding" evidence="2">
    <location>
        <begin position="17"/>
        <end position="50"/>
    </location>
</feature>
<sequence length="153" mass="17167">MATTAAHLPQLTPISVLLDAFNHRNKNQHRRSHWWRQFNLLRRALRRLIVAPALKDPRPSLTTAFTQLAADNQYAPLGLVLLEFSPASAPSSHPFDMGVAISRSELTSDLMLPEETARKVAPQRRGRDEPLAQAPRKPPKEFVPGPAQGRSRR</sequence>
<dbReference type="GO" id="GO:0000294">
    <property type="term" value="P:nuclear-transcribed mRNA catabolic process, RNase MRP-dependent"/>
    <property type="evidence" value="ECO:0007669"/>
    <property type="project" value="TreeGrafter"/>
</dbReference>
<dbReference type="PANTHER" id="PTHR37792">
    <property type="entry name" value="RIBONUCLEASE MRP PROTEIN SUBUNIT RMP1"/>
    <property type="match status" value="1"/>
</dbReference>
<gene>
    <name evidence="3" type="ORF">PPNO1_LOCUS1504</name>
</gene>